<accession>A0A919VYQ9</accession>
<proteinExistence type="predicted"/>
<evidence type="ECO:0000313" key="2">
    <source>
        <dbReference type="Proteomes" id="UP000677082"/>
    </source>
</evidence>
<evidence type="ECO:0000313" key="1">
    <source>
        <dbReference type="EMBL" id="GIM89297.1"/>
    </source>
</evidence>
<dbReference type="RefSeq" id="WP_213005269.1">
    <property type="nucleotide sequence ID" value="NZ_BOQN01000013.1"/>
</dbReference>
<gene>
    <name evidence="1" type="ORF">Ato02nite_010900</name>
</gene>
<comment type="caution">
    <text evidence="1">The sequence shown here is derived from an EMBL/GenBank/DDBJ whole genome shotgun (WGS) entry which is preliminary data.</text>
</comment>
<dbReference type="AlphaFoldDB" id="A0A919VYQ9"/>
<dbReference type="Proteomes" id="UP000677082">
    <property type="component" value="Unassembled WGS sequence"/>
</dbReference>
<keyword evidence="2" id="KW-1185">Reference proteome</keyword>
<reference evidence="1 2" key="1">
    <citation type="submission" date="2021-03" db="EMBL/GenBank/DDBJ databases">
        <title>Whole genome shotgun sequence of Actinoplanes toevensis NBRC 105298.</title>
        <authorList>
            <person name="Komaki H."/>
            <person name="Tamura T."/>
        </authorList>
    </citation>
    <scope>NUCLEOTIDE SEQUENCE [LARGE SCALE GENOMIC DNA]</scope>
    <source>
        <strain evidence="1 2">NBRC 105298</strain>
    </source>
</reference>
<dbReference type="EMBL" id="BOQN01000013">
    <property type="protein sequence ID" value="GIM89297.1"/>
    <property type="molecule type" value="Genomic_DNA"/>
</dbReference>
<sequence length="173" mass="17280">MATGTVILSPGAAILPDGSASNAAPAMQRVKSSATAPGIYFLQLAFDASTEEWCSFQFRMPADYASAPVAVVQWKAASATSGGAVWDVRVSAVTTGDSVDVDAKGFGSANTATGTAPATAGYLVDTSVTLTNADSLAAGDFVVVRLARAAADGSDTATGDAECVGLAITYVTT</sequence>
<protein>
    <submittedName>
        <fullName evidence="1">Uncharacterized protein</fullName>
    </submittedName>
</protein>
<organism evidence="1 2">
    <name type="scientific">Paractinoplanes toevensis</name>
    <dbReference type="NCBI Taxonomy" id="571911"/>
    <lineage>
        <taxon>Bacteria</taxon>
        <taxon>Bacillati</taxon>
        <taxon>Actinomycetota</taxon>
        <taxon>Actinomycetes</taxon>
        <taxon>Micromonosporales</taxon>
        <taxon>Micromonosporaceae</taxon>
        <taxon>Paractinoplanes</taxon>
    </lineage>
</organism>
<name>A0A919VYQ9_9ACTN</name>